<reference evidence="12 13" key="1">
    <citation type="submission" date="2015-07" db="EMBL/GenBank/DDBJ databases">
        <title>The genome of Eufriesea mexicana.</title>
        <authorList>
            <person name="Pan H."/>
            <person name="Kapheim K."/>
        </authorList>
    </citation>
    <scope>NUCLEOTIDE SEQUENCE [LARGE SCALE GENOMIC DNA]</scope>
    <source>
        <strain evidence="12">0111107269</strain>
        <tissue evidence="12">Whole body</tissue>
    </source>
</reference>
<dbReference type="PROSITE" id="PS50240">
    <property type="entry name" value="TRYPSIN_DOM"/>
    <property type="match status" value="1"/>
</dbReference>
<dbReference type="SUPFAM" id="SSF50494">
    <property type="entry name" value="Trypsin-like serine proteases"/>
    <property type="match status" value="1"/>
</dbReference>
<feature type="compositionally biased region" description="Polar residues" evidence="10">
    <location>
        <begin position="14"/>
        <end position="23"/>
    </location>
</feature>
<evidence type="ECO:0000256" key="8">
    <source>
        <dbReference type="ARBA" id="ARBA00044036"/>
    </source>
</evidence>
<comment type="similarity">
    <text evidence="2">Belongs to the peptidase S1 family.</text>
</comment>
<keyword evidence="13" id="KW-1185">Reference proteome</keyword>
<dbReference type="Proteomes" id="UP000250275">
    <property type="component" value="Unassembled WGS sequence"/>
</dbReference>
<dbReference type="InterPro" id="IPR043504">
    <property type="entry name" value="Peptidase_S1_PA_chymotrypsin"/>
</dbReference>
<feature type="domain" description="Peptidase S1" evidence="11">
    <location>
        <begin position="202"/>
        <end position="431"/>
    </location>
</feature>
<dbReference type="InterPro" id="IPR001254">
    <property type="entry name" value="Trypsin_dom"/>
</dbReference>
<dbReference type="PROSITE" id="PS00134">
    <property type="entry name" value="TRYPSIN_HIS"/>
    <property type="match status" value="1"/>
</dbReference>
<keyword evidence="7" id="KW-1015">Disulfide bond</keyword>
<evidence type="ECO:0000256" key="9">
    <source>
        <dbReference type="RuleBase" id="RU363034"/>
    </source>
</evidence>
<dbReference type="PROSITE" id="PS00135">
    <property type="entry name" value="TRYPSIN_SER"/>
    <property type="match status" value="1"/>
</dbReference>
<evidence type="ECO:0000256" key="7">
    <source>
        <dbReference type="ARBA" id="ARBA00023157"/>
    </source>
</evidence>
<evidence type="ECO:0000256" key="1">
    <source>
        <dbReference type="ARBA" id="ARBA00004239"/>
    </source>
</evidence>
<evidence type="ECO:0000256" key="4">
    <source>
        <dbReference type="ARBA" id="ARBA00022670"/>
    </source>
</evidence>
<dbReference type="OrthoDB" id="8440449at2759"/>
<organism evidence="12 13">
    <name type="scientific">Eufriesea mexicana</name>
    <dbReference type="NCBI Taxonomy" id="516756"/>
    <lineage>
        <taxon>Eukaryota</taxon>
        <taxon>Metazoa</taxon>
        <taxon>Ecdysozoa</taxon>
        <taxon>Arthropoda</taxon>
        <taxon>Hexapoda</taxon>
        <taxon>Insecta</taxon>
        <taxon>Pterygota</taxon>
        <taxon>Neoptera</taxon>
        <taxon>Endopterygota</taxon>
        <taxon>Hymenoptera</taxon>
        <taxon>Apocrita</taxon>
        <taxon>Aculeata</taxon>
        <taxon>Apoidea</taxon>
        <taxon>Anthophila</taxon>
        <taxon>Apidae</taxon>
        <taxon>Eufriesea</taxon>
    </lineage>
</organism>
<dbReference type="InterPro" id="IPR050430">
    <property type="entry name" value="Peptidase_S1"/>
</dbReference>
<accession>A0A310SFI2</accession>
<keyword evidence="6 9" id="KW-0720">Serine protease</keyword>
<name>A0A310SFI2_9HYME</name>
<proteinExistence type="inferred from homology"/>
<dbReference type="Pfam" id="PF00089">
    <property type="entry name" value="Trypsin"/>
    <property type="match status" value="1"/>
</dbReference>
<dbReference type="Gene3D" id="2.40.10.10">
    <property type="entry name" value="Trypsin-like serine proteases"/>
    <property type="match status" value="1"/>
</dbReference>
<dbReference type="PANTHER" id="PTHR24276:SF98">
    <property type="entry name" value="FI18310P1-RELATED"/>
    <property type="match status" value="1"/>
</dbReference>
<sequence length="431" mass="47945">MQPSPSPLNAVHGISNTKPENPRVNAQNRTIVDDETESLECIRFPRNIVDLISRKSSNYCNEKFAVCKGLTFGCHAALYDNAVRRYIDVVHTLLAALEQKHLDVRAGWNRCCRDIRDALHNRLTTFEYTSVIALLTEPRFALPLLPGIYHATYRKIGPLTTSPLRICFACSGMNTENRGSCPIFGNCMLIEPGLLPKYDPRIVNGEKAKEGEIPYQVSLQNRDSSFHFCGGSILNENYVITAAHCVSGKLAIELKVVAGTTNLAKPNYEHNVVKIIMHEDYNPSDSWKNDISLLKVEVPFVKSKLISFVVLPSSKDVLKPNDVATVSGWGRLWQGGPTTIYLQRVNILIANQEYCRLMYNRENYNVYDSQICAYDPSTQKGSCHGDSGGPLTVGGKLVGLVSWAMGCALTDYPTVYTRVASHLNWIEANAV</sequence>
<dbReference type="EMBL" id="KQ764919">
    <property type="protein sequence ID" value="OAD54220.1"/>
    <property type="molecule type" value="Genomic_DNA"/>
</dbReference>
<dbReference type="SMART" id="SM00020">
    <property type="entry name" value="Tryp_SPc"/>
    <property type="match status" value="1"/>
</dbReference>
<dbReference type="EC" id="3.4.21.1" evidence="8"/>
<protein>
    <recommendedName>
        <fullName evidence="8">chymotrypsin</fullName>
        <ecNumber evidence="8">3.4.21.1</ecNumber>
    </recommendedName>
</protein>
<evidence type="ECO:0000256" key="6">
    <source>
        <dbReference type="ARBA" id="ARBA00022825"/>
    </source>
</evidence>
<evidence type="ECO:0000259" key="11">
    <source>
        <dbReference type="PROSITE" id="PS50240"/>
    </source>
</evidence>
<dbReference type="InterPro" id="IPR001314">
    <property type="entry name" value="Peptidase_S1A"/>
</dbReference>
<evidence type="ECO:0000256" key="10">
    <source>
        <dbReference type="SAM" id="MobiDB-lite"/>
    </source>
</evidence>
<dbReference type="AlphaFoldDB" id="A0A310SFI2"/>
<evidence type="ECO:0000256" key="2">
    <source>
        <dbReference type="ARBA" id="ARBA00007664"/>
    </source>
</evidence>
<dbReference type="GO" id="GO:0016485">
    <property type="term" value="P:protein processing"/>
    <property type="evidence" value="ECO:0007669"/>
    <property type="project" value="UniProtKB-ARBA"/>
</dbReference>
<gene>
    <name evidence="12" type="ORF">WN48_08184</name>
</gene>
<dbReference type="PANTHER" id="PTHR24276">
    <property type="entry name" value="POLYSERASE-RELATED"/>
    <property type="match status" value="1"/>
</dbReference>
<dbReference type="FunFam" id="2.40.10.10:FF:000047">
    <property type="entry name" value="Trypsin eta"/>
    <property type="match status" value="1"/>
</dbReference>
<evidence type="ECO:0000313" key="12">
    <source>
        <dbReference type="EMBL" id="OAD54220.1"/>
    </source>
</evidence>
<keyword evidence="5 9" id="KW-0378">Hydrolase</keyword>
<dbReference type="GO" id="GO:0004252">
    <property type="term" value="F:serine-type endopeptidase activity"/>
    <property type="evidence" value="ECO:0007669"/>
    <property type="project" value="UniProtKB-EC"/>
</dbReference>
<keyword evidence="4 9" id="KW-0645">Protease</keyword>
<dbReference type="InterPro" id="IPR033116">
    <property type="entry name" value="TRYPSIN_SER"/>
</dbReference>
<evidence type="ECO:0000256" key="5">
    <source>
        <dbReference type="ARBA" id="ARBA00022801"/>
    </source>
</evidence>
<comment type="subcellular location">
    <subcellularLocation>
        <location evidence="1">Secreted</location>
        <location evidence="1">Extracellular space</location>
    </subcellularLocation>
</comment>
<feature type="region of interest" description="Disordered" evidence="10">
    <location>
        <begin position="1"/>
        <end position="23"/>
    </location>
</feature>
<evidence type="ECO:0000313" key="13">
    <source>
        <dbReference type="Proteomes" id="UP000250275"/>
    </source>
</evidence>
<keyword evidence="3" id="KW-0964">Secreted</keyword>
<dbReference type="CDD" id="cd00190">
    <property type="entry name" value="Tryp_SPc"/>
    <property type="match status" value="1"/>
</dbReference>
<dbReference type="InterPro" id="IPR018114">
    <property type="entry name" value="TRYPSIN_HIS"/>
</dbReference>
<dbReference type="PRINTS" id="PR00722">
    <property type="entry name" value="CHYMOTRYPSIN"/>
</dbReference>
<dbReference type="InterPro" id="IPR009003">
    <property type="entry name" value="Peptidase_S1_PA"/>
</dbReference>
<dbReference type="GO" id="GO:0005576">
    <property type="term" value="C:extracellular region"/>
    <property type="evidence" value="ECO:0007669"/>
    <property type="project" value="UniProtKB-SubCell"/>
</dbReference>
<evidence type="ECO:0000256" key="3">
    <source>
        <dbReference type="ARBA" id="ARBA00022525"/>
    </source>
</evidence>